<keyword evidence="2 4" id="KW-0238">DNA-binding</keyword>
<feature type="domain" description="HTH tetR-type" evidence="6">
    <location>
        <begin position="26"/>
        <end position="86"/>
    </location>
</feature>
<dbReference type="InParanoid" id="A0A1I5I243"/>
<reference evidence="7 8" key="1">
    <citation type="submission" date="2016-10" db="EMBL/GenBank/DDBJ databases">
        <authorList>
            <person name="de Groot N.N."/>
        </authorList>
    </citation>
    <scope>NUCLEOTIDE SEQUENCE [LARGE SCALE GENOMIC DNA]</scope>
    <source>
        <strain evidence="7 8">DSM 43067</strain>
    </source>
</reference>
<protein>
    <submittedName>
        <fullName evidence="7">DNA-binding transcriptional regulator, AcrR family</fullName>
    </submittedName>
</protein>
<evidence type="ECO:0000259" key="6">
    <source>
        <dbReference type="PROSITE" id="PS50977"/>
    </source>
</evidence>
<evidence type="ECO:0000313" key="7">
    <source>
        <dbReference type="EMBL" id="SFO54186.1"/>
    </source>
</evidence>
<dbReference type="GO" id="GO:0045892">
    <property type="term" value="P:negative regulation of DNA-templated transcription"/>
    <property type="evidence" value="ECO:0007669"/>
    <property type="project" value="InterPro"/>
</dbReference>
<accession>A0A1I5I243</accession>
<feature type="DNA-binding region" description="H-T-H motif" evidence="4">
    <location>
        <begin position="49"/>
        <end position="68"/>
    </location>
</feature>
<dbReference type="SUPFAM" id="SSF46689">
    <property type="entry name" value="Homeodomain-like"/>
    <property type="match status" value="1"/>
</dbReference>
<dbReference type="Pfam" id="PF00440">
    <property type="entry name" value="TetR_N"/>
    <property type="match status" value="1"/>
</dbReference>
<dbReference type="OrthoDB" id="329481at2"/>
<organism evidence="7 8">
    <name type="scientific">Actinomadura madurae</name>
    <dbReference type="NCBI Taxonomy" id="1993"/>
    <lineage>
        <taxon>Bacteria</taxon>
        <taxon>Bacillati</taxon>
        <taxon>Actinomycetota</taxon>
        <taxon>Actinomycetes</taxon>
        <taxon>Streptosporangiales</taxon>
        <taxon>Thermomonosporaceae</taxon>
        <taxon>Actinomadura</taxon>
    </lineage>
</organism>
<dbReference type="eggNOG" id="COG1309">
    <property type="taxonomic scope" value="Bacteria"/>
</dbReference>
<dbReference type="Gene3D" id="1.10.357.10">
    <property type="entry name" value="Tetracycline Repressor, domain 2"/>
    <property type="match status" value="1"/>
</dbReference>
<evidence type="ECO:0000256" key="5">
    <source>
        <dbReference type="SAM" id="MobiDB-lite"/>
    </source>
</evidence>
<dbReference type="AlphaFoldDB" id="A0A1I5I243"/>
<dbReference type="Pfam" id="PF02909">
    <property type="entry name" value="TetR_C_1"/>
    <property type="match status" value="1"/>
</dbReference>
<dbReference type="STRING" id="1993.SAMN04489713_10756"/>
<evidence type="ECO:0000256" key="2">
    <source>
        <dbReference type="ARBA" id="ARBA00023125"/>
    </source>
</evidence>
<dbReference type="InterPro" id="IPR001647">
    <property type="entry name" value="HTH_TetR"/>
</dbReference>
<proteinExistence type="predicted"/>
<feature type="region of interest" description="Disordered" evidence="5">
    <location>
        <begin position="1"/>
        <end position="29"/>
    </location>
</feature>
<keyword evidence="3" id="KW-0804">Transcription</keyword>
<dbReference type="PANTHER" id="PTHR30055:SF151">
    <property type="entry name" value="TRANSCRIPTIONAL REGULATORY PROTEIN"/>
    <property type="match status" value="1"/>
</dbReference>
<name>A0A1I5I243_9ACTN</name>
<sequence>MAPVRQNGGVAGTSDVSRPARGPRRGRPPRLTREAIADAALGLGFERLTLTTVADRLGVSHSALYRHVTDREGLVVAMLDRAIERAPWPPETGDWRADLSAQAWTLWRLLEAHPGIEREVAALTGYPARMTERFGRAVDRLTGARFTAADAFLAVDAVFDLTVAQFTQARQVARTRRALTTADPGGDWASAAGPAVAPMMRAALHDPPEVWFGRKLDLLLDGIATRATGG</sequence>
<keyword evidence="8" id="KW-1185">Reference proteome</keyword>
<keyword evidence="1" id="KW-0805">Transcription regulation</keyword>
<dbReference type="GO" id="GO:0000976">
    <property type="term" value="F:transcription cis-regulatory region binding"/>
    <property type="evidence" value="ECO:0007669"/>
    <property type="project" value="TreeGrafter"/>
</dbReference>
<dbReference type="GO" id="GO:0003700">
    <property type="term" value="F:DNA-binding transcription factor activity"/>
    <property type="evidence" value="ECO:0007669"/>
    <property type="project" value="TreeGrafter"/>
</dbReference>
<dbReference type="InterPro" id="IPR009057">
    <property type="entry name" value="Homeodomain-like_sf"/>
</dbReference>
<dbReference type="PANTHER" id="PTHR30055">
    <property type="entry name" value="HTH-TYPE TRANSCRIPTIONAL REGULATOR RUTR"/>
    <property type="match status" value="1"/>
</dbReference>
<evidence type="ECO:0000256" key="4">
    <source>
        <dbReference type="PROSITE-ProRule" id="PRU00335"/>
    </source>
</evidence>
<dbReference type="SUPFAM" id="SSF48498">
    <property type="entry name" value="Tetracyclin repressor-like, C-terminal domain"/>
    <property type="match status" value="1"/>
</dbReference>
<evidence type="ECO:0000256" key="3">
    <source>
        <dbReference type="ARBA" id="ARBA00023163"/>
    </source>
</evidence>
<dbReference type="InterPro" id="IPR036271">
    <property type="entry name" value="Tet_transcr_reg_TetR-rel_C_sf"/>
</dbReference>
<evidence type="ECO:0000313" key="8">
    <source>
        <dbReference type="Proteomes" id="UP000183413"/>
    </source>
</evidence>
<dbReference type="Proteomes" id="UP000183413">
    <property type="component" value="Unassembled WGS sequence"/>
</dbReference>
<dbReference type="InterPro" id="IPR050109">
    <property type="entry name" value="HTH-type_TetR-like_transc_reg"/>
</dbReference>
<dbReference type="PROSITE" id="PS50977">
    <property type="entry name" value="HTH_TETR_2"/>
    <property type="match status" value="1"/>
</dbReference>
<evidence type="ECO:0000256" key="1">
    <source>
        <dbReference type="ARBA" id="ARBA00023015"/>
    </source>
</evidence>
<dbReference type="EMBL" id="FOVH01000007">
    <property type="protein sequence ID" value="SFO54186.1"/>
    <property type="molecule type" value="Genomic_DNA"/>
</dbReference>
<gene>
    <name evidence="7" type="ORF">SAMN04489713_10756</name>
</gene>
<dbReference type="InterPro" id="IPR004111">
    <property type="entry name" value="Repressor_TetR_C"/>
</dbReference>